<dbReference type="InterPro" id="IPR028994">
    <property type="entry name" value="Integrin_alpha_N"/>
</dbReference>
<organism evidence="7 8">
    <name type="scientific">Cyclostephanos tholiformis</name>
    <dbReference type="NCBI Taxonomy" id="382380"/>
    <lineage>
        <taxon>Eukaryota</taxon>
        <taxon>Sar</taxon>
        <taxon>Stramenopiles</taxon>
        <taxon>Ochrophyta</taxon>
        <taxon>Bacillariophyta</taxon>
        <taxon>Coscinodiscophyceae</taxon>
        <taxon>Thalassiosirophycidae</taxon>
        <taxon>Stephanodiscales</taxon>
        <taxon>Stephanodiscaceae</taxon>
        <taxon>Cyclostephanos</taxon>
    </lineage>
</organism>
<sequence length="919" mass="99436">MLIEDGNSHEEEKREEGDDDDDKDKAPPPPEMIAAWQIEGDAKSQIREGQKIASASADNEAEEDIDINSREDMGRLREINTDELHVTTSNLGFVMSSDQGHDTVTSVPGRIFPMNTTNQGGEDASSAPKSRDRVEMESLPTELPMSPGGDFPDVIHPRLSRSTFASMDQAPLPPEMVAASFGDDVLEKGDDFPNERIHPSYDNHGVVDDYAPDSQRQRIITDEENDDEEEGEGAPLPPDMVAASFEVDDAAKLEPIEDDVSGTPGNPGERADLLLEGQVNEEEFLWRKGSEDDDEAAPPRPEMIAEYFERDSHEEEKREEGEDEGEAPPRPPEVIAASYEEMEHVDGEARKKQIKFYAEDGTDPQVPVERIQSTPHTAGEYNIKSLTQDTGRSHESISNETPLTMDDRGVLPSHSSISTDRPRVDSANANVHDGEFSIAPLTRQGDDEPGLDVRNRYHAVTPSVASEGLMSPPRLYVDPNNQSLPLLQATLVQDVPDEPVYDAFPLGGASISDNDALPVWSMSIKCGKFAMIALISFGLVAVGAIVAGVVMRVRKDEPVVNTTIIDTVSANGIFANFLIDSPAWKRRGSPIVGDASYAEFGSSVALSSDASALAIGAPYHNDDTGYVKIYRVDDDGGGYSVQIGQTLIGNATDDYFGSSVDMTPDGTTVICGSPGYWSDDDRPGYVRVYSLEGDIDLGTDNWKQIGQDIVGEANGDNFGYSVSISEDGETIAIGAPNNDGSNGADSGRVSMYRLSDDGTTWVKIGQDIDGAAAYDWFGRSVSLSADGSTVAIGAPGHDGNGKEDSGRVNVYRFDEGGSSWEPLGQSIDGDNEYDWFGWSVSLTPDGNTLAIGAHGGNYVKVFSLSSGTWNQFGQGVVVGYSFGYSVSLSDDGRTLAVGDSWCRWKEWSEFGYRENLSNV</sequence>
<gene>
    <name evidence="7" type="ORF">ACHAXA_006860</name>
</gene>
<dbReference type="InterPro" id="IPR013517">
    <property type="entry name" value="FG-GAP"/>
</dbReference>
<dbReference type="Pfam" id="PF14312">
    <property type="entry name" value="FG-GAP_2"/>
    <property type="match status" value="2"/>
</dbReference>
<dbReference type="PANTHER" id="PTHR36220:SF1">
    <property type="entry name" value="GAMMA TUBULIN COMPLEX COMPONENT C-TERMINAL DOMAIN-CONTAINING PROTEIN"/>
    <property type="match status" value="1"/>
</dbReference>
<keyword evidence="2" id="KW-0677">Repeat</keyword>
<evidence type="ECO:0000313" key="8">
    <source>
        <dbReference type="Proteomes" id="UP001530377"/>
    </source>
</evidence>
<evidence type="ECO:0000256" key="1">
    <source>
        <dbReference type="ARBA" id="ARBA00022729"/>
    </source>
</evidence>
<evidence type="ECO:0000256" key="3">
    <source>
        <dbReference type="ARBA" id="ARBA00023180"/>
    </source>
</evidence>
<feature type="repeat" description="FG-GAP" evidence="4">
    <location>
        <begin position="704"/>
        <end position="761"/>
    </location>
</feature>
<dbReference type="PROSITE" id="PS51470">
    <property type="entry name" value="FG_GAP"/>
    <property type="match status" value="3"/>
</dbReference>
<feature type="region of interest" description="Disordered" evidence="5">
    <location>
        <begin position="1"/>
        <end position="74"/>
    </location>
</feature>
<keyword evidence="1" id="KW-0732">Signal</keyword>
<keyword evidence="6" id="KW-0812">Transmembrane</keyword>
<evidence type="ECO:0000256" key="2">
    <source>
        <dbReference type="ARBA" id="ARBA00022737"/>
    </source>
</evidence>
<dbReference type="InterPro" id="IPR036322">
    <property type="entry name" value="WD40_repeat_dom_sf"/>
</dbReference>
<dbReference type="EMBL" id="JALLPB020000252">
    <property type="protein sequence ID" value="KAL3811575.1"/>
    <property type="molecule type" value="Genomic_DNA"/>
</dbReference>
<feature type="compositionally biased region" description="Basic and acidic residues" evidence="5">
    <location>
        <begin position="185"/>
        <end position="207"/>
    </location>
</feature>
<dbReference type="InterPro" id="IPR013519">
    <property type="entry name" value="Int_alpha_beta-p"/>
</dbReference>
<dbReference type="SMART" id="SM00191">
    <property type="entry name" value="Int_alpha"/>
    <property type="match status" value="5"/>
</dbReference>
<feature type="transmembrane region" description="Helical" evidence="6">
    <location>
        <begin position="529"/>
        <end position="551"/>
    </location>
</feature>
<evidence type="ECO:0000256" key="4">
    <source>
        <dbReference type="PROSITE-ProRule" id="PRU00803"/>
    </source>
</evidence>
<feature type="compositionally biased region" description="Polar residues" evidence="5">
    <location>
        <begin position="94"/>
        <end position="106"/>
    </location>
</feature>
<keyword evidence="8" id="KW-1185">Reference proteome</keyword>
<feature type="compositionally biased region" description="Basic and acidic residues" evidence="5">
    <location>
        <begin position="307"/>
        <end position="320"/>
    </location>
</feature>
<evidence type="ECO:0000313" key="7">
    <source>
        <dbReference type="EMBL" id="KAL3811575.1"/>
    </source>
</evidence>
<dbReference type="Proteomes" id="UP001530377">
    <property type="component" value="Unassembled WGS sequence"/>
</dbReference>
<keyword evidence="3" id="KW-0325">Glycoprotein</keyword>
<proteinExistence type="predicted"/>
<keyword evidence="6" id="KW-1133">Transmembrane helix</keyword>
<feature type="repeat" description="FG-GAP" evidence="4">
    <location>
        <begin position="763"/>
        <end position="820"/>
    </location>
</feature>
<evidence type="ECO:0000256" key="6">
    <source>
        <dbReference type="SAM" id="Phobius"/>
    </source>
</evidence>
<feature type="region of interest" description="Disordered" evidence="5">
    <location>
        <begin position="94"/>
        <end position="156"/>
    </location>
</feature>
<feature type="repeat" description="FG-GAP" evidence="4">
    <location>
        <begin position="642"/>
        <end position="698"/>
    </location>
</feature>
<reference evidence="7 8" key="1">
    <citation type="submission" date="2024-10" db="EMBL/GenBank/DDBJ databases">
        <title>Updated reference genomes for cyclostephanoid diatoms.</title>
        <authorList>
            <person name="Roberts W.R."/>
            <person name="Alverson A.J."/>
        </authorList>
    </citation>
    <scope>NUCLEOTIDE SEQUENCE [LARGE SCALE GENOMIC DNA]</scope>
    <source>
        <strain evidence="7 8">AJA228-03</strain>
    </source>
</reference>
<dbReference type="PANTHER" id="PTHR36220">
    <property type="entry name" value="UNNAMED PRODUCT"/>
    <property type="match status" value="1"/>
</dbReference>
<dbReference type="SUPFAM" id="SSF50978">
    <property type="entry name" value="WD40 repeat-like"/>
    <property type="match status" value="1"/>
</dbReference>
<evidence type="ECO:0000256" key="5">
    <source>
        <dbReference type="SAM" id="MobiDB-lite"/>
    </source>
</evidence>
<feature type="compositionally biased region" description="Basic and acidic residues" evidence="5">
    <location>
        <begin position="40"/>
        <end position="50"/>
    </location>
</feature>
<dbReference type="Gene3D" id="2.130.10.10">
    <property type="entry name" value="YVTN repeat-like/Quinoprotein amine dehydrogenase"/>
    <property type="match status" value="1"/>
</dbReference>
<dbReference type="InterPro" id="IPR015943">
    <property type="entry name" value="WD40/YVTN_repeat-like_dom_sf"/>
</dbReference>
<protein>
    <submittedName>
        <fullName evidence="7">Uncharacterized protein</fullName>
    </submittedName>
</protein>
<name>A0ABD3RTU1_9STRA</name>
<dbReference type="AlphaFoldDB" id="A0ABD3RTU1"/>
<feature type="compositionally biased region" description="Acidic residues" evidence="5">
    <location>
        <begin position="222"/>
        <end position="232"/>
    </location>
</feature>
<feature type="region of interest" description="Disordered" evidence="5">
    <location>
        <begin position="388"/>
        <end position="430"/>
    </location>
</feature>
<dbReference type="Gene3D" id="2.130.10.130">
    <property type="entry name" value="Integrin alpha, N-terminal"/>
    <property type="match status" value="1"/>
</dbReference>
<keyword evidence="6" id="KW-0472">Membrane</keyword>
<accession>A0ABD3RTU1</accession>
<comment type="caution">
    <text evidence="7">The sequence shown here is derived from an EMBL/GenBank/DDBJ whole genome shotgun (WGS) entry which is preliminary data.</text>
</comment>
<feature type="compositionally biased region" description="Basic and acidic residues" evidence="5">
    <location>
        <begin position="1"/>
        <end position="16"/>
    </location>
</feature>
<feature type="region of interest" description="Disordered" evidence="5">
    <location>
        <begin position="185"/>
        <end position="335"/>
    </location>
</feature>